<gene>
    <name evidence="10" type="ORF">EDL80_04440</name>
</gene>
<keyword evidence="3 8" id="KW-0479">Metal-binding</keyword>
<comment type="similarity">
    <text evidence="2">In the C-terminal section; belongs to the Mrp/NBP35 ATP-binding proteins family.</text>
</comment>
<keyword evidence="5 8" id="KW-0067">ATP-binding</keyword>
<evidence type="ECO:0000256" key="3">
    <source>
        <dbReference type="ARBA" id="ARBA00022723"/>
    </source>
</evidence>
<comment type="similarity">
    <text evidence="8">Belongs to the Mrp/NBP35 ATP-binding proteins family.</text>
</comment>
<dbReference type="PROSITE" id="PS01215">
    <property type="entry name" value="MRP"/>
    <property type="match status" value="1"/>
</dbReference>
<dbReference type="Proteomes" id="UP000422822">
    <property type="component" value="Chromosome"/>
</dbReference>
<keyword evidence="11" id="KW-1185">Reference proteome</keyword>
<dbReference type="PANTHER" id="PTHR42961:SF2">
    <property type="entry name" value="IRON-SULFUR PROTEIN NUBPL"/>
    <property type="match status" value="1"/>
</dbReference>
<dbReference type="GO" id="GO:0046872">
    <property type="term" value="F:metal ion binding"/>
    <property type="evidence" value="ECO:0007669"/>
    <property type="project" value="UniProtKB-KW"/>
</dbReference>
<dbReference type="FunFam" id="3.40.50.300:FF:001278">
    <property type="entry name" value="Iron-sulfur cluster carrier protein"/>
    <property type="match status" value="1"/>
</dbReference>
<comment type="similarity">
    <text evidence="1">In the N-terminal section; belongs to the MIP18 family.</text>
</comment>
<dbReference type="InterPro" id="IPR033756">
    <property type="entry name" value="YlxH/NBP35"/>
</dbReference>
<keyword evidence="8" id="KW-0378">Hydrolase</keyword>
<comment type="subunit">
    <text evidence="8">Homodimer.</text>
</comment>
<dbReference type="InterPro" id="IPR027417">
    <property type="entry name" value="P-loop_NTPase"/>
</dbReference>
<dbReference type="InterPro" id="IPR019591">
    <property type="entry name" value="Mrp/NBP35_ATP-bd"/>
</dbReference>
<accession>A0AAE6Q9I1</accession>
<keyword evidence="6 8" id="KW-0408">Iron</keyword>
<protein>
    <recommendedName>
        <fullName evidence="8">Iron-sulfur cluster carrier protein</fullName>
    </recommendedName>
</protein>
<name>A0AAE6Q9I1_EHRRU</name>
<dbReference type="PANTHER" id="PTHR42961">
    <property type="entry name" value="IRON-SULFUR PROTEIN NUBPL"/>
    <property type="match status" value="1"/>
</dbReference>
<feature type="binding site" evidence="8">
    <location>
        <begin position="110"/>
        <end position="117"/>
    </location>
    <ligand>
        <name>ATP</name>
        <dbReference type="ChEBI" id="CHEBI:30616"/>
    </ligand>
</feature>
<dbReference type="SUPFAM" id="SSF52540">
    <property type="entry name" value="P-loop containing nucleoside triphosphate hydrolases"/>
    <property type="match status" value="1"/>
</dbReference>
<dbReference type="EMBL" id="CP033455">
    <property type="protein sequence ID" value="QGR03782.1"/>
    <property type="molecule type" value="Genomic_DNA"/>
</dbReference>
<dbReference type="InterPro" id="IPR044304">
    <property type="entry name" value="NUBPL-like"/>
</dbReference>
<evidence type="ECO:0000256" key="5">
    <source>
        <dbReference type="ARBA" id="ARBA00022840"/>
    </source>
</evidence>
<evidence type="ECO:0000313" key="11">
    <source>
        <dbReference type="Proteomes" id="UP000422822"/>
    </source>
</evidence>
<dbReference type="InterPro" id="IPR034904">
    <property type="entry name" value="FSCA_dom_sf"/>
</dbReference>
<evidence type="ECO:0000259" key="9">
    <source>
        <dbReference type="Pfam" id="PF01883"/>
    </source>
</evidence>
<evidence type="ECO:0000256" key="2">
    <source>
        <dbReference type="ARBA" id="ARBA00008205"/>
    </source>
</evidence>
<keyword evidence="4 8" id="KW-0547">Nucleotide-binding</keyword>
<dbReference type="InterPro" id="IPR000808">
    <property type="entry name" value="Mrp-like_CS"/>
</dbReference>
<dbReference type="GO" id="GO:0016226">
    <property type="term" value="P:iron-sulfur cluster assembly"/>
    <property type="evidence" value="ECO:0007669"/>
    <property type="project" value="InterPro"/>
</dbReference>
<dbReference type="Gene3D" id="3.30.300.130">
    <property type="entry name" value="Fe-S cluster assembly (FSCA)"/>
    <property type="match status" value="1"/>
</dbReference>
<dbReference type="GO" id="GO:0051539">
    <property type="term" value="F:4 iron, 4 sulfur cluster binding"/>
    <property type="evidence" value="ECO:0007669"/>
    <property type="project" value="TreeGrafter"/>
</dbReference>
<comment type="function">
    <text evidence="8">Binds and transfers iron-sulfur (Fe-S) clusters to target apoproteins. Can hydrolyze ATP.</text>
</comment>
<evidence type="ECO:0000313" key="10">
    <source>
        <dbReference type="EMBL" id="QGR03782.1"/>
    </source>
</evidence>
<dbReference type="GO" id="GO:0016887">
    <property type="term" value="F:ATP hydrolysis activity"/>
    <property type="evidence" value="ECO:0007669"/>
    <property type="project" value="UniProtKB-UniRule"/>
</dbReference>
<dbReference type="Gene3D" id="3.40.50.300">
    <property type="entry name" value="P-loop containing nucleotide triphosphate hydrolases"/>
    <property type="match status" value="1"/>
</dbReference>
<evidence type="ECO:0000256" key="1">
    <source>
        <dbReference type="ARBA" id="ARBA00007352"/>
    </source>
</evidence>
<evidence type="ECO:0000256" key="7">
    <source>
        <dbReference type="ARBA" id="ARBA00023014"/>
    </source>
</evidence>
<dbReference type="CDD" id="cd02037">
    <property type="entry name" value="Mrp_NBP35"/>
    <property type="match status" value="1"/>
</dbReference>
<organism evidence="10 11">
    <name type="scientific">Ehrlichia ruminantium</name>
    <name type="common">heartwater rickettsia</name>
    <name type="synonym">Cowdria ruminantium</name>
    <dbReference type="NCBI Taxonomy" id="779"/>
    <lineage>
        <taxon>Bacteria</taxon>
        <taxon>Pseudomonadati</taxon>
        <taxon>Pseudomonadota</taxon>
        <taxon>Alphaproteobacteria</taxon>
        <taxon>Rickettsiales</taxon>
        <taxon>Anaplasmataceae</taxon>
        <taxon>Ehrlichia</taxon>
    </lineage>
</organism>
<keyword evidence="7 8" id="KW-0411">Iron-sulfur</keyword>
<dbReference type="HAMAP" id="MF_02040">
    <property type="entry name" value="Mrp_NBP35"/>
    <property type="match status" value="1"/>
</dbReference>
<dbReference type="Pfam" id="PF10609">
    <property type="entry name" value="ParA"/>
    <property type="match status" value="1"/>
</dbReference>
<evidence type="ECO:0000256" key="4">
    <source>
        <dbReference type="ARBA" id="ARBA00022741"/>
    </source>
</evidence>
<dbReference type="Pfam" id="PF01883">
    <property type="entry name" value="FeS_assembly_P"/>
    <property type="match status" value="1"/>
</dbReference>
<feature type="domain" description="MIP18 family-like" evidence="9">
    <location>
        <begin position="5"/>
        <end position="72"/>
    </location>
</feature>
<evidence type="ECO:0000256" key="8">
    <source>
        <dbReference type="HAMAP-Rule" id="MF_02040"/>
    </source>
</evidence>
<dbReference type="GO" id="GO:0005524">
    <property type="term" value="F:ATP binding"/>
    <property type="evidence" value="ECO:0007669"/>
    <property type="project" value="UniProtKB-UniRule"/>
</dbReference>
<sequence length="349" mass="38206">MINQNDILNVLSKVVDQRSNKNIVELGLVSSVLIDGNNITCILNLVDEYHVVQRDIIEKQCKDAISLIANVEYVKIILTSTRTANKPRQGDPVSKMSIRDVKNVILVSSGKGGVGKSTIALNIAFALLRKKYKTALLDLDIYGPSIPHMLGVADGTNPEIDSCNRIIPIVRYGLKSMSIGYLTSKKDAAIWRGPMVSKAIYSLILNTAWGELDYLIVDTPPGTGDVHITFSSKFDITGIIVVSTPQELAIIDAVKMCDMMNKMKVGIIGVIENMSYFVDTTSGNKTYIFGKQGVRTMADTLDVNLLGEVPIYPQICNTAELGNPLMLGREICEIYDSITNNMLCIINGV</sequence>
<dbReference type="AlphaFoldDB" id="A0AAE6Q9I1"/>
<dbReference type="InterPro" id="IPR002744">
    <property type="entry name" value="MIP18-like"/>
</dbReference>
<dbReference type="SUPFAM" id="SSF117916">
    <property type="entry name" value="Fe-S cluster assembly (FSCA) domain-like"/>
    <property type="match status" value="1"/>
</dbReference>
<proteinExistence type="inferred from homology"/>
<evidence type="ECO:0000256" key="6">
    <source>
        <dbReference type="ARBA" id="ARBA00023004"/>
    </source>
</evidence>
<dbReference type="RefSeq" id="WP_158406968.1">
    <property type="nucleotide sequence ID" value="NZ_CP033454.1"/>
</dbReference>
<reference evidence="10 11" key="1">
    <citation type="submission" date="2018-10" db="EMBL/GenBank/DDBJ databases">
        <title>Propagation and draft genome sequences of three atypical Erhlichia ruminantium isolates.</title>
        <authorList>
            <person name="Liebenberg J."/>
            <person name="Steyn H."/>
            <person name="Josemans A."/>
            <person name="Zweygarth E."/>
        </authorList>
    </citation>
    <scope>NUCLEOTIDE SEQUENCE [LARGE SCALE GENOMIC DNA]</scope>
    <source>
        <strain evidence="10 11">Omatjenne</strain>
    </source>
</reference>
<dbReference type="GO" id="GO:0140663">
    <property type="term" value="F:ATP-dependent FeS chaperone activity"/>
    <property type="evidence" value="ECO:0007669"/>
    <property type="project" value="InterPro"/>
</dbReference>